<dbReference type="InterPro" id="IPR051417">
    <property type="entry name" value="SDr/BOS_complex"/>
</dbReference>
<evidence type="ECO:0000256" key="3">
    <source>
        <dbReference type="ARBA" id="ARBA00022729"/>
    </source>
</evidence>
<evidence type="ECO:0000256" key="1">
    <source>
        <dbReference type="ARBA" id="ARBA00004613"/>
    </source>
</evidence>
<evidence type="ECO:0000256" key="2">
    <source>
        <dbReference type="ARBA" id="ARBA00022525"/>
    </source>
</evidence>
<dbReference type="PANTHER" id="PTHR23303">
    <property type="entry name" value="CARBOXYPEPTIDASE REGULATORY REGION-CONTAINING"/>
    <property type="match status" value="1"/>
</dbReference>
<dbReference type="OrthoDB" id="6394945at2"/>
<feature type="domain" description="SD-repeat containing protein B" evidence="4">
    <location>
        <begin position="267"/>
        <end position="374"/>
    </location>
</feature>
<dbReference type="Proteomes" id="UP000202259">
    <property type="component" value="Chromosome"/>
</dbReference>
<feature type="domain" description="DUF7467" evidence="5">
    <location>
        <begin position="1255"/>
        <end position="1321"/>
    </location>
</feature>
<dbReference type="KEGG" id="cber:B5D82_08305"/>
<feature type="domain" description="SD-repeat containing protein B" evidence="4">
    <location>
        <begin position="583"/>
        <end position="681"/>
    </location>
</feature>
<dbReference type="Gene3D" id="2.60.40.10">
    <property type="entry name" value="Immunoglobulins"/>
    <property type="match status" value="7"/>
</dbReference>
<keyword evidence="3" id="KW-0732">Signal</keyword>
<organism evidence="6 7">
    <name type="scientific">Cognaticolwellia beringensis</name>
    <dbReference type="NCBI Taxonomy" id="1967665"/>
    <lineage>
        <taxon>Bacteria</taxon>
        <taxon>Pseudomonadati</taxon>
        <taxon>Pseudomonadota</taxon>
        <taxon>Gammaproteobacteria</taxon>
        <taxon>Alteromonadales</taxon>
        <taxon>Colwelliaceae</taxon>
        <taxon>Cognaticolwellia</taxon>
    </lineage>
</organism>
<protein>
    <submittedName>
        <fullName evidence="6">Uncharacterized protein</fullName>
    </submittedName>
</protein>
<dbReference type="EMBL" id="CP020465">
    <property type="protein sequence ID" value="ASP47753.1"/>
    <property type="molecule type" value="Genomic_DNA"/>
</dbReference>
<feature type="domain" description="SD-repeat containing protein B" evidence="4">
    <location>
        <begin position="838"/>
        <end position="960"/>
    </location>
</feature>
<dbReference type="Pfam" id="PF24269">
    <property type="entry name" value="DUF7467"/>
    <property type="match status" value="2"/>
</dbReference>
<dbReference type="PANTHER" id="PTHR23303:SF15">
    <property type="entry name" value="COLOSSIN-A"/>
    <property type="match status" value="1"/>
</dbReference>
<dbReference type="InterPro" id="IPR055890">
    <property type="entry name" value="DUF7467"/>
</dbReference>
<keyword evidence="2" id="KW-0964">Secreted</keyword>
<evidence type="ECO:0000313" key="7">
    <source>
        <dbReference type="Proteomes" id="UP000202259"/>
    </source>
</evidence>
<dbReference type="SUPFAM" id="SSF117074">
    <property type="entry name" value="Hypothetical protein PA1324"/>
    <property type="match status" value="7"/>
</dbReference>
<evidence type="ECO:0000313" key="6">
    <source>
        <dbReference type="EMBL" id="ASP47753.1"/>
    </source>
</evidence>
<dbReference type="InterPro" id="IPR013783">
    <property type="entry name" value="Ig-like_fold"/>
</dbReference>
<name>A0A222G817_9GAMM</name>
<comment type="subcellular location">
    <subcellularLocation>
        <location evidence="1">Secreted</location>
    </subcellularLocation>
</comment>
<dbReference type="InterPro" id="IPR033764">
    <property type="entry name" value="Sdr_B"/>
</dbReference>
<sequence>MLNVIENMKYFLSQILELHMINLHKNHRLWITSSALLMALAVPKLSTAALLNDKLELPQISYNLQDPTTTNYNAVDNTLVVNSLPVSLSLPNLRPIFINPVSGGEEHFIINISVDETGALIGGNPGHDLYVYGEVDVPNVGTVSGKLLTGEVSAFGYLNSSTNNDLVDFNFTITGGLLQNLFPTGVVSVSQIMETSSFKGDFTIDFEGESKGTLGAIPATTAIIGDRVWSDLNADGIQNCTDGGANDANFPADGIIGNAGDFGAECDAGVANVTVNLLTAGDDGYCGSSDEAFVATQTTDANGFYRFNSVQPGSYCVSIVKPAGTECTIDNMGGDNLADSDFIDQGDGTCQTVDVDQNPIVVAAGDKDLSFDAGLVGSSASLGDRVWSDLNADGIQNCIDGGANDTNFPADGVLGNAGDEGAECGSGLANVTVNLLSTGPDGFCGTGNEMIVATQTTDINGFYLFENAEPGAYCVSIITPAGYACTIDNMGGDDFADSDFVDQGDGSCQSVDANQNPIDLLPGDNNLSIDAGVIRLQAALGDRVWNDLNLDGIQNCTDGGANNPSFPADGVLGNLGDSGTECNSGIANVTVNLLSTGSDGECGTTDEMIVTSQTTDSNGFYLFDDITPGNYCIAVVKPAGYECTADNMGNDDVADSDVVDQGDGTCQTVFANQNSIEVIAGINNITFDAGLVSSMASLGDRVWEDLNGNGIQECADTNGNGIVGDTGDMGAECGAGIAGVGVSLLENFDGDASCTSGDELVIANTTTDSNGFYLFSDLIAGNYCVEYTLPNGYVYTLQNQGDTTFDSDADAVTGRTANVDVMTNQTNLSVDAGVIAPASIGDTVWNDLDRNGLFVDELGVAGISVALFNCTNTPVTDIYGNPVLPTVTDSNGLYNFGNLKPGGYTVKFTTSAGLEFTTAVVGPDVMDSDAENFNQDGTMGTTRCITLASGENNTNIDAGIRSINESRIGDFVWNDTNANGIQDLNELSNGISGVPVELMMCDANNIQTSTGITTNTNASGLYFFEGLSAGSYAVKFDLAYLTQAGYIVSPRFVGMSTDVDSDVNPSNGTSECIDLGVRDQNLTLDAGVYLPASLGDQVWLDSDSNGVLNNENGLDGVMVELFDCSNNSVFDIFGNEVTSVFTNSTGMYNFTDLVPGNYRVKFTAPSGLSFTNANVGIDETIDSDAENFDGDMGTTTCITLGSGEQNIDVDAGFVAPLAQCALDINATCAIIPSLQPVDFVCSDAKDLDTLSMIWDGQDNVNIVAYYGKTDDTELTTRSNVNNGDVVTISGFAGAGNDIDWEVFNANGDSLGTSRFHMSCSDSGMNGPEDCGAPQGNSKNNEAGLLNSWLLDGLAGENGVALVCNSPTDPIATAETCAYEMPTNASCDSKPVNVSLRYLGGDCVISNTQGGKAECIVGGTAGDNVRIKVSNGKTGGKAKVFLDTVQANVTIGDVVTATSAAANENDFDANTIIEIFSATGNLVQKVAMHTSCSLPLSLGDQYGAVDLVAMDTKSGQSISAGVEMLYNYTIVNNSTERFVDDASDSFGPLGKLDLAAQGGSAELTRTQFVLPGVDNVFNNTLTVTGNLRPSGIACSAQDTVPLTVVVPEKPSTPEQVLTCSDIKPLTELSMVWNGANGTTVTTAAGQVFENLQKGNLINFIVDRDTYGNDFAVTLSGAVSGSSAFHLSCSDDFMDGSDDCGSAQGNNKNDDNNLVNSFALNGMTGETGSFSCDLTNTGVVEAVLGAPSSGSVGAVRAEFKDLKKKEYKFYIHNDSNEDVFIERISVDWPTSVNGDLVEIKNGGDKIYDTETQASPVRVSSWEKSQDKRKIKADDKNEIKIKFDDKVDKNLNKYSVEIELSTGEVITLK</sequence>
<feature type="domain" description="SD-repeat containing protein B" evidence="4">
    <location>
        <begin position="696"/>
        <end position="834"/>
    </location>
</feature>
<feature type="domain" description="SD-repeat containing protein B" evidence="4">
    <location>
        <begin position="426"/>
        <end position="532"/>
    </location>
</feature>
<keyword evidence="7" id="KW-1185">Reference proteome</keyword>
<reference evidence="6 7" key="1">
    <citation type="submission" date="2017-08" db="EMBL/GenBank/DDBJ databases">
        <title>Complete genome of Colwellia sp. NB097-1, a psychrophile bacterium ioslated from Bering Sea.</title>
        <authorList>
            <person name="Chen X."/>
        </authorList>
    </citation>
    <scope>NUCLEOTIDE SEQUENCE [LARGE SCALE GENOMIC DNA]</scope>
    <source>
        <strain evidence="6 7">NB097-1</strain>
    </source>
</reference>
<dbReference type="Pfam" id="PF17210">
    <property type="entry name" value="SdrD_B"/>
    <property type="match status" value="7"/>
</dbReference>
<evidence type="ECO:0000259" key="4">
    <source>
        <dbReference type="Pfam" id="PF17210"/>
    </source>
</evidence>
<accession>A0A222G817</accession>
<feature type="domain" description="SD-repeat containing protein B" evidence="4">
    <location>
        <begin position="1092"/>
        <end position="1213"/>
    </location>
</feature>
<dbReference type="GO" id="GO:0005576">
    <property type="term" value="C:extracellular region"/>
    <property type="evidence" value="ECO:0007669"/>
    <property type="project" value="UniProtKB-SubCell"/>
</dbReference>
<evidence type="ECO:0000259" key="5">
    <source>
        <dbReference type="Pfam" id="PF24269"/>
    </source>
</evidence>
<proteinExistence type="predicted"/>
<feature type="domain" description="DUF7467" evidence="5">
    <location>
        <begin position="1389"/>
        <end position="1508"/>
    </location>
</feature>
<gene>
    <name evidence="6" type="ORF">B5D82_08305</name>
</gene>
<feature type="domain" description="SD-repeat containing protein B" evidence="4">
    <location>
        <begin position="967"/>
        <end position="1088"/>
    </location>
</feature>